<gene>
    <name evidence="1" type="ORF">AZI85_08975</name>
</gene>
<dbReference type="EMBL" id="LUKF01000017">
    <property type="protein sequence ID" value="KYG61319.1"/>
    <property type="molecule type" value="Genomic_DNA"/>
</dbReference>
<accession>A0A150WEF9</accession>
<name>A0A150WEF9_BDEBC</name>
<evidence type="ECO:0000313" key="2">
    <source>
        <dbReference type="Proteomes" id="UP000075391"/>
    </source>
</evidence>
<organism evidence="1 2">
    <name type="scientific">Bdellovibrio bacteriovorus</name>
    <dbReference type="NCBI Taxonomy" id="959"/>
    <lineage>
        <taxon>Bacteria</taxon>
        <taxon>Pseudomonadati</taxon>
        <taxon>Bdellovibrionota</taxon>
        <taxon>Bdellovibrionia</taxon>
        <taxon>Bdellovibrionales</taxon>
        <taxon>Pseudobdellovibrionaceae</taxon>
        <taxon>Bdellovibrio</taxon>
    </lineage>
</organism>
<evidence type="ECO:0000313" key="1">
    <source>
        <dbReference type="EMBL" id="KYG61319.1"/>
    </source>
</evidence>
<sequence>MVLLISGFLLAFFIGYTTKSLLSPSRVAARIEKAASHIHKDIKVTFNSAHFSLADGILPRIAVIITGVRMESAKECWGAPVLEVDELRLPFSFLNVLRGRGPIKNIEANLVQLNLRNSIKDCAAEESEQMQENGTVAAPLVSLTPSEPSTKYRNDISGVFVQKLRITAEKYPQYYSELLNFAVKVKSFEPRVIELTAKSHLLKDDQVGDYLSHANLYMQYKESPEATVQTHFFGNWREGHYSIIANYTIDDRMLAIESDLKHIPLSQILGILQKYNLASKDLNGRQVWISSKARMMGALDDLYKIPLEVRDLRLEGDLGEMKVDKIDITALEPLKYSPIIVDVKRLDIAKLLVLLNRPKDTSVLGDLGSFTGRAEIHSDRKMKMSGEHRGLEFVFSNKGQRETQVIENMVGDISLDGDTWNFQVKRVEPRGGVFIGDVKVKADRDFEEIDIKAGVDEISFAAPVQSLMTNGGEVGLVSIDGDIRLKKGQLDFLKGLVRVDAMNVEGMQFNKTKATLDWAHGEVQLNTQVRTLKVSDTSAGAGILKQVTEPAWWNGNTLTMSDLTGQFQFKSLQNLTWKNFQAHTSRNGRLLTEGSWNEEGRLKGQVHNREGKVHRRWIIEGTRETPVFVEDKRK</sequence>
<dbReference type="Proteomes" id="UP000075391">
    <property type="component" value="Unassembled WGS sequence"/>
</dbReference>
<dbReference type="AlphaFoldDB" id="A0A150WEF9"/>
<evidence type="ECO:0008006" key="3">
    <source>
        <dbReference type="Google" id="ProtNLM"/>
    </source>
</evidence>
<comment type="caution">
    <text evidence="1">The sequence shown here is derived from an EMBL/GenBank/DDBJ whole genome shotgun (WGS) entry which is preliminary data.</text>
</comment>
<reference evidence="1 2" key="1">
    <citation type="submission" date="2016-03" db="EMBL/GenBank/DDBJ databases">
        <authorList>
            <person name="Ploux O."/>
        </authorList>
    </citation>
    <scope>NUCLEOTIDE SEQUENCE [LARGE SCALE GENOMIC DNA]</scope>
    <source>
        <strain evidence="1 2">BER2</strain>
    </source>
</reference>
<proteinExistence type="predicted"/>
<protein>
    <recommendedName>
        <fullName evidence="3">AsmA-like C-terminal domain-containing protein</fullName>
    </recommendedName>
</protein>
<dbReference type="OrthoDB" id="5287383at2"/>